<dbReference type="AlphaFoldDB" id="K1TTF8"/>
<name>K1TTF8_9ZZZZ</name>
<feature type="non-terminal residue" evidence="1">
    <location>
        <position position="56"/>
    </location>
</feature>
<accession>K1TTF8</accession>
<protein>
    <submittedName>
        <fullName evidence="1">Binding-protein-dependent transport system inner membrane component</fullName>
    </submittedName>
</protein>
<gene>
    <name evidence="1" type="ORF">LEA_07513</name>
</gene>
<comment type="caution">
    <text evidence="1">The sequence shown here is derived from an EMBL/GenBank/DDBJ whole genome shotgun (WGS) entry which is preliminary data.</text>
</comment>
<organism evidence="1">
    <name type="scientific">human gut metagenome</name>
    <dbReference type="NCBI Taxonomy" id="408170"/>
    <lineage>
        <taxon>unclassified sequences</taxon>
        <taxon>metagenomes</taxon>
        <taxon>organismal metagenomes</taxon>
    </lineage>
</organism>
<dbReference type="EMBL" id="AJWY01004951">
    <property type="protein sequence ID" value="EKC70959.1"/>
    <property type="molecule type" value="Genomic_DNA"/>
</dbReference>
<evidence type="ECO:0000313" key="1">
    <source>
        <dbReference type="EMBL" id="EKC70959.1"/>
    </source>
</evidence>
<proteinExistence type="predicted"/>
<sequence>MFFTFILLPIIIAIGLSFTYFDVINTPTFAGLNNYITLITGDEVFMKYVLPNTVLY</sequence>
<reference evidence="1" key="1">
    <citation type="journal article" date="2013" name="Environ. Microbiol.">
        <title>Microbiota from the distal guts of lean and obese adolescents exhibit partial functional redundancy besides clear differences in community structure.</title>
        <authorList>
            <person name="Ferrer M."/>
            <person name="Ruiz A."/>
            <person name="Lanza F."/>
            <person name="Haange S.B."/>
            <person name="Oberbach A."/>
            <person name="Till H."/>
            <person name="Bargiela R."/>
            <person name="Campoy C."/>
            <person name="Segura M.T."/>
            <person name="Richter M."/>
            <person name="von Bergen M."/>
            <person name="Seifert J."/>
            <person name="Suarez A."/>
        </authorList>
    </citation>
    <scope>NUCLEOTIDE SEQUENCE</scope>
</reference>